<keyword evidence="3" id="KW-1185">Reference proteome</keyword>
<dbReference type="InterPro" id="IPR007110">
    <property type="entry name" value="Ig-like_dom"/>
</dbReference>
<name>A0A7M5U6N0_9CNID</name>
<dbReference type="Pfam" id="PF08755">
    <property type="entry name" value="YccV-like"/>
    <property type="match status" value="1"/>
</dbReference>
<dbReference type="Gene3D" id="2.30.30.390">
    <property type="entry name" value="Hemimethylated DNA-binding domain"/>
    <property type="match status" value="1"/>
</dbReference>
<dbReference type="PANTHER" id="PTHR31350:SF21">
    <property type="entry name" value="F-BOX ONLY PROTEIN 21"/>
    <property type="match status" value="1"/>
</dbReference>
<dbReference type="SUPFAM" id="SSF141255">
    <property type="entry name" value="YccV-like"/>
    <property type="match status" value="1"/>
</dbReference>
<feature type="domain" description="Ig-like" evidence="1">
    <location>
        <begin position="431"/>
        <end position="534"/>
    </location>
</feature>
<proteinExistence type="predicted"/>
<protein>
    <recommendedName>
        <fullName evidence="1">Ig-like domain-containing protein</fullName>
    </recommendedName>
</protein>
<reference evidence="2" key="1">
    <citation type="submission" date="2021-01" db="UniProtKB">
        <authorList>
            <consortium name="EnsemblMetazoa"/>
        </authorList>
    </citation>
    <scope>IDENTIFICATION</scope>
</reference>
<sequence length="559" mass="65439">MDLLDFSDEIIEQIFLTQRISHQDLGNICQACKRLNEIASSNELWKVKLYNRWPTQWVSIPKESFRDVYKERSANDAMIMIELRKIMRGSFHLRSIPHKLMKEISRVSVSERSFIIDGLLAIINNADLKYLRMDLVYYARKVYDYVRCQKATSNLMNCVTRDGFHDLFEGIKFLAIGLEVDYLDNIHQIEDLKNMFDEKVLGTKEYEYPSMSTQEDIKRILWMFNDFLLKDGTFAQKAFLLMSDTDRKFSSSALKCCFYITLARKLGLDVNAVRIDDTSARKSQFFTSIKPSIGDTIYIEFRSGMLKMVDEQSNLLARLKATENATKKDIFVCLLHDVIEFYKHGGQISGRQIQKIQWLIETLLQLSPTEDESRLFLTRIYLHQNSNIDETLEHLTYLISHGNLPSEPIHQLLTVTKRLEEEKKNEEKTQPKLRSSTEDNQKVVYKIGMIMRHRRLGYMCVIYGWDNFCDMPYNWQRQMGVLDMLNGPNQPFYNVMVNDGSNRYAAQESLMMHANPGEIAHEEIGKYFCSIINSCYYKPTEMLNEMYPEDCDWFGCPDV</sequence>
<dbReference type="Gene3D" id="1.20.1280.50">
    <property type="match status" value="1"/>
</dbReference>
<dbReference type="PANTHER" id="PTHR31350">
    <property type="entry name" value="SI:DKEY-261L7.2"/>
    <property type="match status" value="1"/>
</dbReference>
<dbReference type="PROSITE" id="PS50835">
    <property type="entry name" value="IG_LIKE"/>
    <property type="match status" value="1"/>
</dbReference>
<dbReference type="AlphaFoldDB" id="A0A7M5U6N0"/>
<dbReference type="NCBIfam" id="TIGR02097">
    <property type="entry name" value="yccV"/>
    <property type="match status" value="1"/>
</dbReference>
<dbReference type="InterPro" id="IPR036623">
    <property type="entry name" value="Hemimethylated_DNA-bd_sf"/>
</dbReference>
<evidence type="ECO:0000313" key="3">
    <source>
        <dbReference type="Proteomes" id="UP000594262"/>
    </source>
</evidence>
<dbReference type="Pfam" id="PF12937">
    <property type="entry name" value="F-box-like"/>
    <property type="match status" value="1"/>
</dbReference>
<dbReference type="GeneID" id="136812264"/>
<dbReference type="EnsemblMetazoa" id="CLYHEMT006928.1">
    <property type="protein sequence ID" value="CLYHEMP006928.1"/>
    <property type="gene ID" value="CLYHEMG006928"/>
</dbReference>
<dbReference type="GO" id="GO:0003677">
    <property type="term" value="F:DNA binding"/>
    <property type="evidence" value="ECO:0007669"/>
    <property type="project" value="InterPro"/>
</dbReference>
<organism evidence="2 3">
    <name type="scientific">Clytia hemisphaerica</name>
    <dbReference type="NCBI Taxonomy" id="252671"/>
    <lineage>
        <taxon>Eukaryota</taxon>
        <taxon>Metazoa</taxon>
        <taxon>Cnidaria</taxon>
        <taxon>Hydrozoa</taxon>
        <taxon>Hydroidolina</taxon>
        <taxon>Leptothecata</taxon>
        <taxon>Obeliida</taxon>
        <taxon>Clytiidae</taxon>
        <taxon>Clytia</taxon>
    </lineage>
</organism>
<dbReference type="OrthoDB" id="28868at2759"/>
<dbReference type="InterPro" id="IPR011722">
    <property type="entry name" value="Hemimethylated_DNA-bd_dom"/>
</dbReference>
<dbReference type="RefSeq" id="XP_066924853.1">
    <property type="nucleotide sequence ID" value="XM_067068752.1"/>
</dbReference>
<evidence type="ECO:0000313" key="2">
    <source>
        <dbReference type="EnsemblMetazoa" id="CLYHEMP006928.1"/>
    </source>
</evidence>
<evidence type="ECO:0000259" key="1">
    <source>
        <dbReference type="PROSITE" id="PS50835"/>
    </source>
</evidence>
<dbReference type="Proteomes" id="UP000594262">
    <property type="component" value="Unplaced"/>
</dbReference>
<dbReference type="SUPFAM" id="SSF81383">
    <property type="entry name" value="F-box domain"/>
    <property type="match status" value="1"/>
</dbReference>
<dbReference type="InterPro" id="IPR036047">
    <property type="entry name" value="F-box-like_dom_sf"/>
</dbReference>
<dbReference type="InterPro" id="IPR001810">
    <property type="entry name" value="F-box_dom"/>
</dbReference>
<accession>A0A7M5U6N0</accession>
<dbReference type="SMART" id="SM00992">
    <property type="entry name" value="YccV-like"/>
    <property type="match status" value="1"/>
</dbReference>